<reference evidence="2" key="1">
    <citation type="submission" date="2016-10" db="EMBL/GenBank/DDBJ databases">
        <authorList>
            <person name="Varghese N."/>
            <person name="Submissions S."/>
        </authorList>
    </citation>
    <scope>NUCLEOTIDE SEQUENCE [LARGE SCALE GENOMIC DNA]</scope>
    <source>
        <strain evidence="2">CECT 8338</strain>
    </source>
</reference>
<sequence length="749" mass="85277">MSDSAISPASEKRLFNQSMIGYLLKGRFRLAQGHQPLAHHQIPADFSGICVASMPDAACDDQVIDYLQQLAVRQVRLDFTYSALENHCARFLQRLLDKGFKVMLRLMPSMEDAARMDQPEPQQRWGDFVEAVLLRFGRHLESVEVGNTVNRRRWSGYASLDQFMCAWRIAHSKLRAHGVTIAGPNVSDFEPPFNAGFLAVMQQAGVLPDIHTDNLFSERSIEPELFDHRVLGRRLATWPKLNLIKKARLLGKLSGEYGVAKTYSTTAFWTLPRIARRLVDAEVKQADYVTRYMILTAVSSGLERAYWGPLISQREGLVDDGTGKPAAHELVTRYDCNNGCPADFRRRPAFFALAAFNQRIPGSAYLGQQGSSENLQVHAFRRPDGELVQVVWTTNAKAAVLARLYSEQELATARCHDLYGQPVAEIPDLVTESPLYLSWPPGTDVYPDEQQDVLPDLCVYGNRPGGQHYHFDDGQWRGLVFARDRAEADKILSALHPAHIEQPSKTAMLRKARNVIWRVADPRENASDWLVVKKPNRLSLNKRVTDRLKPSKAARSWNGAYQILRTGLGSPKPVAYFERSDRKDPLNNWYICEYAGEVPSVKQFFSAYARGETHCHGISRDDFFRQLQHFLMRLHTLGVYFRDLTGGNILVHMDDPANIHFSLIDTARARFYPHWTPMAARLSDLKRTCYKLDWEGRIAFMEGYLSVLGRNFGFFYRLPFHYFDWKMNVKRLLKGKSIRRVAVAPGKGN</sequence>
<accession>A0A1H2GEH5</accession>
<keyword evidence="2" id="KW-1185">Reference proteome</keyword>
<proteinExistence type="predicted"/>
<protein>
    <submittedName>
        <fullName evidence="1">Lipopolysaccharide kinase (Kdo/WaaP) family protein</fullName>
    </submittedName>
</protein>
<evidence type="ECO:0000313" key="2">
    <source>
        <dbReference type="Proteomes" id="UP000243924"/>
    </source>
</evidence>
<dbReference type="RefSeq" id="WP_092386935.1">
    <property type="nucleotide sequence ID" value="NZ_LT629787.1"/>
</dbReference>
<gene>
    <name evidence="1" type="ORF">SAMN05216210_2255</name>
</gene>
<dbReference type="OrthoDB" id="8530337at2"/>
<dbReference type="InterPro" id="IPR017853">
    <property type="entry name" value="GH"/>
</dbReference>
<dbReference type="InterPro" id="IPR011009">
    <property type="entry name" value="Kinase-like_dom_sf"/>
</dbReference>
<dbReference type="Pfam" id="PF06293">
    <property type="entry name" value="Kdo"/>
    <property type="match status" value="1"/>
</dbReference>
<organism evidence="1 2">
    <name type="scientific">Halopseudomonas salegens</name>
    <dbReference type="NCBI Taxonomy" id="1434072"/>
    <lineage>
        <taxon>Bacteria</taxon>
        <taxon>Pseudomonadati</taxon>
        <taxon>Pseudomonadota</taxon>
        <taxon>Gammaproteobacteria</taxon>
        <taxon>Pseudomonadales</taxon>
        <taxon>Pseudomonadaceae</taxon>
        <taxon>Halopseudomonas</taxon>
    </lineage>
</organism>
<evidence type="ECO:0000313" key="1">
    <source>
        <dbReference type="EMBL" id="SDU18136.1"/>
    </source>
</evidence>
<name>A0A1H2GEH5_9GAMM</name>
<dbReference type="GO" id="GO:0016301">
    <property type="term" value="F:kinase activity"/>
    <property type="evidence" value="ECO:0007669"/>
    <property type="project" value="UniProtKB-KW"/>
</dbReference>
<dbReference type="STRING" id="1434072.SAMN05216210_2255"/>
<dbReference type="AlphaFoldDB" id="A0A1H2GEH5"/>
<keyword evidence="1" id="KW-0808">Transferase</keyword>
<keyword evidence="1" id="KW-0418">Kinase</keyword>
<dbReference type="Gene3D" id="3.20.20.80">
    <property type="entry name" value="Glycosidases"/>
    <property type="match status" value="1"/>
</dbReference>
<dbReference type="EMBL" id="LT629787">
    <property type="protein sequence ID" value="SDU18136.1"/>
    <property type="molecule type" value="Genomic_DNA"/>
</dbReference>
<dbReference type="SUPFAM" id="SSF56112">
    <property type="entry name" value="Protein kinase-like (PK-like)"/>
    <property type="match status" value="1"/>
</dbReference>
<dbReference type="SUPFAM" id="SSF51445">
    <property type="entry name" value="(Trans)glycosidases"/>
    <property type="match status" value="1"/>
</dbReference>
<dbReference type="Proteomes" id="UP000243924">
    <property type="component" value="Chromosome I"/>
</dbReference>